<evidence type="ECO:0000313" key="5">
    <source>
        <dbReference type="EMBL" id="KYQ92514.1"/>
    </source>
</evidence>
<dbReference type="Gene3D" id="1.25.40.20">
    <property type="entry name" value="Ankyrin repeat-containing domain"/>
    <property type="match status" value="1"/>
</dbReference>
<dbReference type="Proteomes" id="UP000076078">
    <property type="component" value="Unassembled WGS sequence"/>
</dbReference>
<feature type="compositionally biased region" description="Low complexity" evidence="4">
    <location>
        <begin position="251"/>
        <end position="263"/>
    </location>
</feature>
<evidence type="ECO:0000256" key="1">
    <source>
        <dbReference type="ARBA" id="ARBA00022737"/>
    </source>
</evidence>
<keyword evidence="3" id="KW-0175">Coiled coil</keyword>
<dbReference type="PANTHER" id="PTHR24179:SF29">
    <property type="entry name" value="LD46604P"/>
    <property type="match status" value="1"/>
</dbReference>
<feature type="compositionally biased region" description="Low complexity" evidence="4">
    <location>
        <begin position="275"/>
        <end position="286"/>
    </location>
</feature>
<feature type="coiled-coil region" evidence="3">
    <location>
        <begin position="170"/>
        <end position="197"/>
    </location>
</feature>
<dbReference type="PROSITE" id="PS50088">
    <property type="entry name" value="ANK_REPEAT"/>
    <property type="match status" value="1"/>
</dbReference>
<dbReference type="GO" id="GO:0004857">
    <property type="term" value="F:enzyme inhibitor activity"/>
    <property type="evidence" value="ECO:0007669"/>
    <property type="project" value="TreeGrafter"/>
</dbReference>
<dbReference type="AlphaFoldDB" id="A0A151ZF63"/>
<evidence type="ECO:0000256" key="3">
    <source>
        <dbReference type="SAM" id="Coils"/>
    </source>
</evidence>
<dbReference type="GO" id="GO:0019208">
    <property type="term" value="F:phosphatase regulator activity"/>
    <property type="evidence" value="ECO:0007669"/>
    <property type="project" value="TreeGrafter"/>
</dbReference>
<dbReference type="InterPro" id="IPR036770">
    <property type="entry name" value="Ankyrin_rpt-contain_sf"/>
</dbReference>
<dbReference type="SUPFAM" id="SSF48403">
    <property type="entry name" value="Ankyrin repeat"/>
    <property type="match status" value="1"/>
</dbReference>
<dbReference type="OrthoDB" id="194358at2759"/>
<dbReference type="PROSITE" id="PS50297">
    <property type="entry name" value="ANK_REP_REGION"/>
    <property type="match status" value="1"/>
</dbReference>
<dbReference type="SMART" id="SM00248">
    <property type="entry name" value="ANK"/>
    <property type="match status" value="2"/>
</dbReference>
<proteinExistence type="predicted"/>
<dbReference type="InterPro" id="IPR051226">
    <property type="entry name" value="PP1_Regulatory_Subunit"/>
</dbReference>
<gene>
    <name evidence="5" type="ORF">DLAC_06503</name>
</gene>
<reference evidence="5 6" key="1">
    <citation type="submission" date="2015-12" db="EMBL/GenBank/DDBJ databases">
        <title>Dictyostelia acquired genes for synthesis and detection of signals that induce cell-type specialization by lateral gene transfer from prokaryotes.</title>
        <authorList>
            <person name="Gloeckner G."/>
            <person name="Schaap P."/>
        </authorList>
    </citation>
    <scope>NUCLEOTIDE SEQUENCE [LARGE SCALE GENOMIC DNA]</scope>
    <source>
        <strain evidence="5 6">TK</strain>
    </source>
</reference>
<dbReference type="GO" id="GO:0005737">
    <property type="term" value="C:cytoplasm"/>
    <property type="evidence" value="ECO:0007669"/>
    <property type="project" value="TreeGrafter"/>
</dbReference>
<keyword evidence="1" id="KW-0677">Repeat</keyword>
<dbReference type="Pfam" id="PF12796">
    <property type="entry name" value="Ank_2"/>
    <property type="match status" value="1"/>
</dbReference>
<protein>
    <submittedName>
        <fullName evidence="5">Uncharacterized protein</fullName>
    </submittedName>
</protein>
<evidence type="ECO:0000256" key="2">
    <source>
        <dbReference type="PROSITE-ProRule" id="PRU00023"/>
    </source>
</evidence>
<feature type="compositionally biased region" description="Polar residues" evidence="4">
    <location>
        <begin position="225"/>
        <end position="250"/>
    </location>
</feature>
<dbReference type="PANTHER" id="PTHR24179">
    <property type="entry name" value="PROTEIN PHOSPHATASE 1 REGULATORY SUBUNIT 12"/>
    <property type="match status" value="1"/>
</dbReference>
<comment type="caution">
    <text evidence="5">The sequence shown here is derived from an EMBL/GenBank/DDBJ whole genome shotgun (WGS) entry which is preliminary data.</text>
</comment>
<dbReference type="InParanoid" id="A0A151ZF63"/>
<evidence type="ECO:0000313" key="6">
    <source>
        <dbReference type="Proteomes" id="UP000076078"/>
    </source>
</evidence>
<name>A0A151ZF63_TIELA</name>
<evidence type="ECO:0000256" key="4">
    <source>
        <dbReference type="SAM" id="MobiDB-lite"/>
    </source>
</evidence>
<accession>A0A151ZF63</accession>
<keyword evidence="2" id="KW-0040">ANK repeat</keyword>
<feature type="repeat" description="ANK" evidence="2">
    <location>
        <begin position="115"/>
        <end position="147"/>
    </location>
</feature>
<dbReference type="InterPro" id="IPR002110">
    <property type="entry name" value="Ankyrin_rpt"/>
</dbReference>
<feature type="region of interest" description="Disordered" evidence="4">
    <location>
        <begin position="225"/>
        <end position="286"/>
    </location>
</feature>
<organism evidence="5 6">
    <name type="scientific">Tieghemostelium lacteum</name>
    <name type="common">Slime mold</name>
    <name type="synonym">Dictyostelium lacteum</name>
    <dbReference type="NCBI Taxonomy" id="361077"/>
    <lineage>
        <taxon>Eukaryota</taxon>
        <taxon>Amoebozoa</taxon>
        <taxon>Evosea</taxon>
        <taxon>Eumycetozoa</taxon>
        <taxon>Dictyostelia</taxon>
        <taxon>Dictyosteliales</taxon>
        <taxon>Raperosteliaceae</taxon>
        <taxon>Tieghemostelium</taxon>
    </lineage>
</organism>
<dbReference type="EMBL" id="LODT01000029">
    <property type="protein sequence ID" value="KYQ92514.1"/>
    <property type="molecule type" value="Genomic_DNA"/>
</dbReference>
<sequence>MAMVKLLLEYCFDLILKDLDKFQEYNLSETLPVDLKEKLFSYYTNSISNEPSNSPFPITSYPEDRYRDVQLVNRITCQRVIPLCFAMWSSLDYKYEKVRKLIEEEACDVNENDLEGFCPLHYAAIYGRIDACKLLLIHGADCSRKNNFGKTPSDLAQDVKVQQMIKLRAILFRKDEVKEMEQDLQNKRKQIADYQRKQLREDFLKQSKYLGNILVKKGFDSKDITSPLSSKSIKTDKPPQQSQESTTINVNNNQQQQQQQQNNISLTTPPVPLHSENNSNNNISNTENTFRSYIAQIDLPQPHQSNNNLTSSGGPTREPLSIHSLSSIGIPRTRQSNSTIVPHPINVVNNHFNTINSLLPTTMLPTGSSSPQLLTNSTPTTSNSSNIGVLEAPIIDQSATLITSSLGDITLLDNTHKDNEFGGSNNI</sequence>
<keyword evidence="6" id="KW-1185">Reference proteome</keyword>
<dbReference type="STRING" id="361077.A0A151ZF63"/>